<dbReference type="Proteomes" id="UP001204144">
    <property type="component" value="Unassembled WGS sequence"/>
</dbReference>
<dbReference type="InterPro" id="IPR050301">
    <property type="entry name" value="NTE"/>
</dbReference>
<feature type="domain" description="PNPLA" evidence="5">
    <location>
        <begin position="5"/>
        <end position="164"/>
    </location>
</feature>
<protein>
    <submittedName>
        <fullName evidence="6">Patatin</fullName>
    </submittedName>
</protein>
<dbReference type="GO" id="GO:0016042">
    <property type="term" value="P:lipid catabolic process"/>
    <property type="evidence" value="ECO:0007669"/>
    <property type="project" value="UniProtKB-UniRule"/>
</dbReference>
<evidence type="ECO:0000256" key="3">
    <source>
        <dbReference type="ARBA" id="ARBA00023098"/>
    </source>
</evidence>
<dbReference type="Pfam" id="PF01734">
    <property type="entry name" value="Patatin"/>
    <property type="match status" value="1"/>
</dbReference>
<sequence>MKIGLVLSGGGSRGFGHLGVLKALDELQIKPDIISGASAGSLVGALYSAGYSPAEISEIILKKGISGNIKLAFNKMGIFSMEKVEKLIQEYIPENSFEKLNIPLIVATTEILRGELVYFRSGNNLAKAITASCAIPGVFAPVIIDGSSYIDGGVLNNMPVEPLEDEVDLKIGVNVMPIERKMPVNSAKDIIMKSLMMSIGQQSARKHGKFDILIEPKNIIRFNGMSLKNAQQMFDLGYQTAITQMEKSAEMFL</sequence>
<dbReference type="EMBL" id="RJUF01000047">
    <property type="protein sequence ID" value="MCP9763937.1"/>
    <property type="molecule type" value="Genomic_DNA"/>
</dbReference>
<evidence type="ECO:0000313" key="7">
    <source>
        <dbReference type="Proteomes" id="UP001204144"/>
    </source>
</evidence>
<reference evidence="6 7" key="1">
    <citation type="submission" date="2018-11" db="EMBL/GenBank/DDBJ databases">
        <title>Novel bacteria species description.</title>
        <authorList>
            <person name="Han J.-H."/>
        </authorList>
    </citation>
    <scope>NUCLEOTIDE SEQUENCE [LARGE SCALE GENOMIC DNA]</scope>
    <source>
        <strain evidence="6 7">KCTC23259</strain>
    </source>
</reference>
<evidence type="ECO:0000256" key="2">
    <source>
        <dbReference type="ARBA" id="ARBA00022963"/>
    </source>
</evidence>
<gene>
    <name evidence="6" type="ORF">EGI31_13340</name>
</gene>
<dbReference type="PANTHER" id="PTHR14226">
    <property type="entry name" value="NEUROPATHY TARGET ESTERASE/SWISS CHEESE D.MELANOGASTER"/>
    <property type="match status" value="1"/>
</dbReference>
<organism evidence="6 7">
    <name type="scientific">Lacihabitans soyangensis</name>
    <dbReference type="NCBI Taxonomy" id="869394"/>
    <lineage>
        <taxon>Bacteria</taxon>
        <taxon>Pseudomonadati</taxon>
        <taxon>Bacteroidota</taxon>
        <taxon>Cytophagia</taxon>
        <taxon>Cytophagales</taxon>
        <taxon>Leadbetterellaceae</taxon>
        <taxon>Lacihabitans</taxon>
    </lineage>
</organism>
<dbReference type="RefSeq" id="WP_255037696.1">
    <property type="nucleotide sequence ID" value="NZ_RJUF01000047.1"/>
</dbReference>
<feature type="active site" description="Nucleophile" evidence="4">
    <location>
        <position position="38"/>
    </location>
</feature>
<dbReference type="InterPro" id="IPR002641">
    <property type="entry name" value="PNPLA_dom"/>
</dbReference>
<keyword evidence="7" id="KW-1185">Reference proteome</keyword>
<feature type="short sequence motif" description="DGA/G" evidence="4">
    <location>
        <begin position="151"/>
        <end position="153"/>
    </location>
</feature>
<feature type="active site" description="Proton acceptor" evidence="4">
    <location>
        <position position="151"/>
    </location>
</feature>
<name>A0AAE3H2V6_9BACT</name>
<feature type="short sequence motif" description="GXSXG" evidence="4">
    <location>
        <begin position="36"/>
        <end position="40"/>
    </location>
</feature>
<dbReference type="SUPFAM" id="SSF52151">
    <property type="entry name" value="FabD/lysophospholipase-like"/>
    <property type="match status" value="1"/>
</dbReference>
<keyword evidence="1 4" id="KW-0378">Hydrolase</keyword>
<comment type="caution">
    <text evidence="6">The sequence shown here is derived from an EMBL/GenBank/DDBJ whole genome shotgun (WGS) entry which is preliminary data.</text>
</comment>
<dbReference type="PROSITE" id="PS51635">
    <property type="entry name" value="PNPLA"/>
    <property type="match status" value="1"/>
</dbReference>
<dbReference type="PANTHER" id="PTHR14226:SF29">
    <property type="entry name" value="NEUROPATHY TARGET ESTERASE SWS"/>
    <property type="match status" value="1"/>
</dbReference>
<keyword evidence="3 4" id="KW-0443">Lipid metabolism</keyword>
<evidence type="ECO:0000256" key="1">
    <source>
        <dbReference type="ARBA" id="ARBA00022801"/>
    </source>
</evidence>
<dbReference type="AlphaFoldDB" id="A0AAE3H2V6"/>
<feature type="short sequence motif" description="GXGXXG" evidence="4">
    <location>
        <begin position="9"/>
        <end position="14"/>
    </location>
</feature>
<evidence type="ECO:0000259" key="5">
    <source>
        <dbReference type="PROSITE" id="PS51635"/>
    </source>
</evidence>
<dbReference type="CDD" id="cd07205">
    <property type="entry name" value="Pat_PNPLA6_PNPLA7_NTE1_like"/>
    <property type="match status" value="1"/>
</dbReference>
<dbReference type="GO" id="GO:0016787">
    <property type="term" value="F:hydrolase activity"/>
    <property type="evidence" value="ECO:0007669"/>
    <property type="project" value="UniProtKB-UniRule"/>
</dbReference>
<dbReference type="Gene3D" id="3.40.1090.10">
    <property type="entry name" value="Cytosolic phospholipase A2 catalytic domain"/>
    <property type="match status" value="2"/>
</dbReference>
<evidence type="ECO:0000256" key="4">
    <source>
        <dbReference type="PROSITE-ProRule" id="PRU01161"/>
    </source>
</evidence>
<keyword evidence="2 4" id="KW-0442">Lipid degradation</keyword>
<dbReference type="InterPro" id="IPR016035">
    <property type="entry name" value="Acyl_Trfase/lysoPLipase"/>
</dbReference>
<proteinExistence type="predicted"/>
<accession>A0AAE3H2V6</accession>
<evidence type="ECO:0000313" key="6">
    <source>
        <dbReference type="EMBL" id="MCP9763937.1"/>
    </source>
</evidence>